<evidence type="ECO:0000256" key="1">
    <source>
        <dbReference type="SAM" id="Coils"/>
    </source>
</evidence>
<dbReference type="InterPro" id="IPR005532">
    <property type="entry name" value="SUMF_dom"/>
</dbReference>
<dbReference type="InterPro" id="IPR040698">
    <property type="entry name" value="HZS_alpha_mid"/>
</dbReference>
<reference evidence="5 6" key="1">
    <citation type="submission" date="2022-03" db="EMBL/GenBank/DDBJ databases">
        <title>Parabacteroides sp. nov. isolated from swine feces.</title>
        <authorList>
            <person name="Bak J.E."/>
        </authorList>
    </citation>
    <scope>NUCLEOTIDE SEQUENCE [LARGE SCALE GENOMIC DNA]</scope>
    <source>
        <strain evidence="5 6">AGMB00274</strain>
    </source>
</reference>
<organism evidence="5 6">
    <name type="scientific">Parabacteroides faecalis</name>
    <dbReference type="NCBI Taxonomy" id="2924040"/>
    <lineage>
        <taxon>Bacteria</taxon>
        <taxon>Pseudomonadati</taxon>
        <taxon>Bacteroidota</taxon>
        <taxon>Bacteroidia</taxon>
        <taxon>Bacteroidales</taxon>
        <taxon>Tannerellaceae</taxon>
        <taxon>Parabacteroides</taxon>
    </lineage>
</organism>
<dbReference type="PANTHER" id="PTHR23150:SF19">
    <property type="entry name" value="FORMYLGLYCINE-GENERATING ENZYME"/>
    <property type="match status" value="1"/>
</dbReference>
<feature type="chain" id="PRO_5047528854" evidence="2">
    <location>
        <begin position="23"/>
        <end position="1110"/>
    </location>
</feature>
<dbReference type="Pfam" id="PF18582">
    <property type="entry name" value="HZS_alpha"/>
    <property type="match status" value="1"/>
</dbReference>
<dbReference type="EMBL" id="JAKZMM010000031">
    <property type="protein sequence ID" value="MCJ2381357.1"/>
    <property type="molecule type" value="Genomic_DNA"/>
</dbReference>
<dbReference type="PANTHER" id="PTHR23150">
    <property type="entry name" value="SULFATASE MODIFYING FACTOR 1, 2"/>
    <property type="match status" value="1"/>
</dbReference>
<protein>
    <submittedName>
        <fullName evidence="5">SUMF1/EgtB/PvdO family nonheme iron enzyme</fullName>
    </submittedName>
</protein>
<evidence type="ECO:0000313" key="6">
    <source>
        <dbReference type="Proteomes" id="UP001165444"/>
    </source>
</evidence>
<dbReference type="Proteomes" id="UP001165444">
    <property type="component" value="Unassembled WGS sequence"/>
</dbReference>
<dbReference type="InterPro" id="IPR016187">
    <property type="entry name" value="CTDL_fold"/>
</dbReference>
<dbReference type="SUPFAM" id="SSF82171">
    <property type="entry name" value="DPP6 N-terminal domain-like"/>
    <property type="match status" value="1"/>
</dbReference>
<feature type="signal peptide" evidence="2">
    <location>
        <begin position="1"/>
        <end position="22"/>
    </location>
</feature>
<gene>
    <name evidence="5" type="ORF">MUN53_12175</name>
</gene>
<comment type="caution">
    <text evidence="5">The sequence shown here is derived from an EMBL/GenBank/DDBJ whole genome shotgun (WGS) entry which is preliminary data.</text>
</comment>
<dbReference type="InterPro" id="IPR051043">
    <property type="entry name" value="Sulfatase_Mod_Factor_Kinase"/>
</dbReference>
<evidence type="ECO:0000259" key="4">
    <source>
        <dbReference type="Pfam" id="PF18582"/>
    </source>
</evidence>
<dbReference type="SUPFAM" id="SSF56436">
    <property type="entry name" value="C-type lectin-like"/>
    <property type="match status" value="1"/>
</dbReference>
<dbReference type="InterPro" id="IPR042095">
    <property type="entry name" value="SUMF_sf"/>
</dbReference>
<feature type="domain" description="Hydrazine synthase alpha subunit middle" evidence="4">
    <location>
        <begin position="496"/>
        <end position="587"/>
    </location>
</feature>
<accession>A0ABT0C2W3</accession>
<feature type="coiled-coil region" evidence="1">
    <location>
        <begin position="66"/>
        <end position="97"/>
    </location>
</feature>
<dbReference type="Gene3D" id="3.90.1580.10">
    <property type="entry name" value="paralog of FGE (formylglycine-generating enzyme)"/>
    <property type="match status" value="1"/>
</dbReference>
<proteinExistence type="predicted"/>
<feature type="domain" description="Sulfatase-modifying factor enzyme-like" evidence="3">
    <location>
        <begin position="841"/>
        <end position="1106"/>
    </location>
</feature>
<dbReference type="Pfam" id="PF03781">
    <property type="entry name" value="FGE-sulfatase"/>
    <property type="match status" value="1"/>
</dbReference>
<dbReference type="InterPro" id="IPR011042">
    <property type="entry name" value="6-blade_b-propeller_TolB-like"/>
</dbReference>
<sequence length="1110" mass="127143">MKRILLSMSLCLGLGYIPSILAQDAWQDLVHRLTYYSPQSYKSAILDLQKQFPKTYQADADWEKTIQELEANRQTLIEGLNKQDKKAEKQAIQLLKKLDKNLLANPLLAGKKMVVIQRHLGEKARTAMSGELGIAPSNFQNNSEIWNPKTGWNNEFVSISVQDGKIKSTVLYKPADGMIVTDPEPSFDGTKLMYSSIGTSDRWHLFELDTQTGKTRQLTPESYKHFDSFDGCYTPEGNYIFCSTGTFLGLPCTNGENKMCGLFTYNPTTGQTRQLTYDQDSNWGPVMMENGTVLYQRWEYADIPHSNSRIMFTMNPDGTTQTSFYGSNSYFPTSFFNARPIPNHPSCIVGVATGHHSVSRSGRLLVIDTRKGRQEADGVIAEIPYAGKKVEPLVRDRLPDGIWPQFLQPFPLNENYFLVSMKESPTSLWGLYLVDRFDNRTLIAEQEETAYLEPVLLEARKQPMVIPNRIDLSKKTATVFLQDIYHGDGLKGIPKGTVKKLRIGSYDFSPLRQGGLLGTIGMDGPWDVKRILGEVDVEEDGSAMFTIPANTAIFIQPLDEEGKALQLMRSWLTGMPGETVSCIGCHEDKNTIPIPKMTIASKKEPQQIRKWYGEERGFSYRHEVQPVLDKYCICCHNQENRPDKPYLKGDKWITDWTSRISGRAGEDYGGHFTLSYANLHRYVRRPGIESDMHMLVPMDVHADQTELMQILQKGHYNVKLDQETIEKLSCWIDFNAPFHGRRSDIPNYPNTEESHKLRALYREMFGAPEIKTEWLPEIPQNIEPVRPAPLQVEVGDTALEKWPLYDPIKTAYSSWGNAQWAQIGLGNFQKTIDLGNGIKLELVKVPAGSFIMGSQRHPDEMPQTITKIDKPFWIGRFEITNEQYRAFNPQHDSRDEHRHGYQFGRRGYSMNGDNQPAVRISWKEAMEYCQWLSEKTGMKFTLPTEAQWEWACRSGSNTAFWFGDLKSDFSSYANLGDIKLKEFAACTAYKFYESAEIIQNPNKYDDWIPRDTTYNDGGFISESVGRYIRSPWDLFDMHGNVWEWTRSVYQPYPYQENDGRNDPQAGKGKRVVRGGSWYDRPYRATSSFRLPYRDYQKVYNVGFRVVMEED</sequence>
<keyword evidence="2" id="KW-0732">Signal</keyword>
<name>A0ABT0C2W3_9BACT</name>
<evidence type="ECO:0000313" key="5">
    <source>
        <dbReference type="EMBL" id="MCJ2381357.1"/>
    </source>
</evidence>
<evidence type="ECO:0000259" key="3">
    <source>
        <dbReference type="Pfam" id="PF03781"/>
    </source>
</evidence>
<dbReference type="Gene3D" id="2.120.10.30">
    <property type="entry name" value="TolB, C-terminal domain"/>
    <property type="match status" value="1"/>
</dbReference>
<dbReference type="RefSeq" id="WP_243325683.1">
    <property type="nucleotide sequence ID" value="NZ_JAKZMM010000031.1"/>
</dbReference>
<evidence type="ECO:0000256" key="2">
    <source>
        <dbReference type="SAM" id="SignalP"/>
    </source>
</evidence>
<keyword evidence="1" id="KW-0175">Coiled coil</keyword>
<keyword evidence="6" id="KW-1185">Reference proteome</keyword>